<accession>A0A023MH17</accession>
<dbReference type="RefSeq" id="YP_009030972.1">
    <property type="nucleotide sequence ID" value="NC_024134.1"/>
</dbReference>
<evidence type="ECO:0000313" key="3">
    <source>
        <dbReference type="Proteomes" id="UP000026907"/>
    </source>
</evidence>
<evidence type="ECO:0000256" key="1">
    <source>
        <dbReference type="SAM" id="MobiDB-lite"/>
    </source>
</evidence>
<organism evidence="2 3">
    <name type="scientific">Escherichia phage FFH2</name>
    <dbReference type="NCBI Taxonomy" id="1446490"/>
    <lineage>
        <taxon>Viruses</taxon>
        <taxon>Duplodnaviria</taxon>
        <taxon>Heunggongvirae</taxon>
        <taxon>Uroviricota</taxon>
        <taxon>Caudoviricetes</taxon>
        <taxon>Vequintavirinae</taxon>
        <taxon>Vequintavirus</taxon>
        <taxon>Vequintavirus PDX</taxon>
        <taxon>Vequintavirus FFH2</taxon>
    </lineage>
</organism>
<evidence type="ECO:0000313" key="2">
    <source>
        <dbReference type="EMBL" id="AHN83651.1"/>
    </source>
</evidence>
<evidence type="ECO:0008006" key="4">
    <source>
        <dbReference type="Google" id="ProtNLM"/>
    </source>
</evidence>
<dbReference type="KEGG" id="vg:19486788"/>
<name>A0A023MH17_9CAUD</name>
<dbReference type="Proteomes" id="UP000026907">
    <property type="component" value="Segment"/>
</dbReference>
<feature type="compositionally biased region" description="Basic residues" evidence="1">
    <location>
        <begin position="1"/>
        <end position="11"/>
    </location>
</feature>
<dbReference type="Pfam" id="PF06074">
    <property type="entry name" value="Portal_Mu"/>
    <property type="match status" value="1"/>
</dbReference>
<dbReference type="GeneID" id="19486788"/>
<feature type="region of interest" description="Disordered" evidence="1">
    <location>
        <begin position="491"/>
        <end position="518"/>
    </location>
</feature>
<reference evidence="2 3" key="1">
    <citation type="journal article" date="2014" name="Genome Announc.">
        <title>Complete Genome Sequences of Two Escherichia coli O157:H7 Phages Effective in Limiting Contamination of Food Products.</title>
        <authorList>
            <person name="Hong Y."/>
            <person name="Pan Y."/>
            <person name="Harman N.J."/>
            <person name="Ebner P.D."/>
        </authorList>
    </citation>
    <scope>NUCLEOTIDE SEQUENCE [LARGE SCALE GENOMIC DNA]</scope>
</reference>
<protein>
    <recommendedName>
        <fullName evidence="4">Portal protein</fullName>
    </recommendedName>
</protein>
<feature type="compositionally biased region" description="Polar residues" evidence="1">
    <location>
        <begin position="500"/>
        <end position="518"/>
    </location>
</feature>
<dbReference type="InterPro" id="IPR009279">
    <property type="entry name" value="Portal_Mu"/>
</dbReference>
<feature type="region of interest" description="Disordered" evidence="1">
    <location>
        <begin position="1"/>
        <end position="27"/>
    </location>
</feature>
<dbReference type="EMBL" id="KJ190158">
    <property type="protein sequence ID" value="AHN83651.1"/>
    <property type="molecule type" value="Genomic_DNA"/>
</dbReference>
<proteinExistence type="predicted"/>
<keyword evidence="3" id="KW-1185">Reference proteome</keyword>
<sequence length="518" mass="57130">MSKKNRRKHNATAKTVNKSGNAGAPTHNVRMSEIGSGALSQIMAESQSMMVEELRWPQLIATVETMKCDSTVATALDTKYVFITKAFNDFKILYNVKSEDSKKAAELIEYSLRNLANQQTLRDIARSAATFNEYGFSLFEKVYRREKEGKYAGMLLIDKIAFRPQASLSRSEPFVFDKNSRTLTGIYQSPNAFLNTQNARWAGPLAAMPSKGFNEPEIFIPAKKLMLMTLSGTESNPAGVSPMIGCYRSFREKVLIENLEVVGCSKDLGGVLELKIPSNILNKASIDPNSMEGRMVADLMLDAANAHSGEQSFFILPSDRDKSGKELYSMTLKGVDGMGKQYSTKDLIDARKKAILDRFGAGFINLGNDNVGSFSLSESKQSIHGHFVQRDIDIITEAFNKDLIPQLLALNGIILEDDDMPKLKPGLIEEVDMESFSKFVQRIGAVGYLPKTPAVINKILEVGGFDERFDEDMDQEELMKLLGQDISRAGDGMAAGSTGNGTSKMSSTRDNSISNMEN</sequence>